<protein>
    <submittedName>
        <fullName evidence="1">Uncharacterized protein</fullName>
    </submittedName>
</protein>
<accession>A0A9J5W4R9</accession>
<evidence type="ECO:0000313" key="2">
    <source>
        <dbReference type="Proteomes" id="UP000824120"/>
    </source>
</evidence>
<keyword evidence="2" id="KW-1185">Reference proteome</keyword>
<proteinExistence type="predicted"/>
<reference evidence="1 2" key="1">
    <citation type="submission" date="2020-09" db="EMBL/GenBank/DDBJ databases">
        <title>De no assembly of potato wild relative species, Solanum commersonii.</title>
        <authorList>
            <person name="Cho K."/>
        </authorList>
    </citation>
    <scope>NUCLEOTIDE SEQUENCE [LARGE SCALE GENOMIC DNA]</scope>
    <source>
        <strain evidence="1">LZ3.2</strain>
        <tissue evidence="1">Leaf</tissue>
    </source>
</reference>
<name>A0A9J5W4R9_SOLCO</name>
<dbReference type="AlphaFoldDB" id="A0A9J5W4R9"/>
<gene>
    <name evidence="1" type="ORF">H5410_060307</name>
</gene>
<organism evidence="1 2">
    <name type="scientific">Solanum commersonii</name>
    <name type="common">Commerson's wild potato</name>
    <name type="synonym">Commerson's nightshade</name>
    <dbReference type="NCBI Taxonomy" id="4109"/>
    <lineage>
        <taxon>Eukaryota</taxon>
        <taxon>Viridiplantae</taxon>
        <taxon>Streptophyta</taxon>
        <taxon>Embryophyta</taxon>
        <taxon>Tracheophyta</taxon>
        <taxon>Spermatophyta</taxon>
        <taxon>Magnoliopsida</taxon>
        <taxon>eudicotyledons</taxon>
        <taxon>Gunneridae</taxon>
        <taxon>Pentapetalae</taxon>
        <taxon>asterids</taxon>
        <taxon>lamiids</taxon>
        <taxon>Solanales</taxon>
        <taxon>Solanaceae</taxon>
        <taxon>Solanoideae</taxon>
        <taxon>Solaneae</taxon>
        <taxon>Solanum</taxon>
    </lineage>
</organism>
<dbReference type="Proteomes" id="UP000824120">
    <property type="component" value="Chromosome 12"/>
</dbReference>
<sequence>MVSTVAQTAIYPMDLVKSRLYKLMQVKVERIWCSCATWLWNNNSRALGATCVYPLQVTFASSKISISWCVILEGCSTFEVNQLMLRNDDDDENEILRRVFFFA</sequence>
<dbReference type="EMBL" id="JACXVP010000012">
    <property type="protein sequence ID" value="KAG5570541.1"/>
    <property type="molecule type" value="Genomic_DNA"/>
</dbReference>
<evidence type="ECO:0000313" key="1">
    <source>
        <dbReference type="EMBL" id="KAG5570541.1"/>
    </source>
</evidence>
<comment type="caution">
    <text evidence="1">The sequence shown here is derived from an EMBL/GenBank/DDBJ whole genome shotgun (WGS) entry which is preliminary data.</text>
</comment>